<reference evidence="2" key="1">
    <citation type="submission" date="2019-11" db="EMBL/GenBank/DDBJ databases">
        <title>Leishmania tarentolae CDS.</title>
        <authorList>
            <person name="Goto Y."/>
            <person name="Yamagishi J."/>
        </authorList>
    </citation>
    <scope>NUCLEOTIDE SEQUENCE [LARGE SCALE GENOMIC DNA]</scope>
    <source>
        <strain evidence="2">Parrot Tar II</strain>
    </source>
</reference>
<protein>
    <submittedName>
        <fullName evidence="2">Uncharacterized protein</fullName>
    </submittedName>
</protein>
<dbReference type="EMBL" id="BLBS01000035">
    <property type="protein sequence ID" value="GET89412.1"/>
    <property type="molecule type" value="Genomic_DNA"/>
</dbReference>
<organism evidence="2 3">
    <name type="scientific">Leishmania tarentolae</name>
    <name type="common">Sauroleishmania tarentolae</name>
    <dbReference type="NCBI Taxonomy" id="5689"/>
    <lineage>
        <taxon>Eukaryota</taxon>
        <taxon>Discoba</taxon>
        <taxon>Euglenozoa</taxon>
        <taxon>Kinetoplastea</taxon>
        <taxon>Metakinetoplastina</taxon>
        <taxon>Trypanosomatida</taxon>
        <taxon>Trypanosomatidae</taxon>
        <taxon>Leishmaniinae</taxon>
        <taxon>Leishmania</taxon>
        <taxon>lizard Leishmania</taxon>
    </lineage>
</organism>
<dbReference type="OrthoDB" id="273693at2759"/>
<evidence type="ECO:0000313" key="3">
    <source>
        <dbReference type="Proteomes" id="UP000419144"/>
    </source>
</evidence>
<proteinExistence type="predicted"/>
<name>A0A640KIU7_LEITA</name>
<accession>A0A640KIU7</accession>
<comment type="caution">
    <text evidence="2">The sequence shown here is derived from an EMBL/GenBank/DDBJ whole genome shotgun (WGS) entry which is preliminary data.</text>
</comment>
<dbReference type="VEuPathDB" id="TriTrypDB:LtaPh_2605100"/>
<dbReference type="AlphaFoldDB" id="A0A640KIU7"/>
<keyword evidence="3" id="KW-1185">Reference proteome</keyword>
<evidence type="ECO:0000313" key="2">
    <source>
        <dbReference type="EMBL" id="GET89412.1"/>
    </source>
</evidence>
<dbReference type="Proteomes" id="UP000419144">
    <property type="component" value="Unassembled WGS sequence"/>
</dbReference>
<feature type="region of interest" description="Disordered" evidence="1">
    <location>
        <begin position="1032"/>
        <end position="1065"/>
    </location>
</feature>
<evidence type="ECO:0000256" key="1">
    <source>
        <dbReference type="SAM" id="MobiDB-lite"/>
    </source>
</evidence>
<sequence>METIAVETSPCDLCQTPVCVPSGDPSLKDATLLCAASSACSCEAVPSANESYDAIAAGSSCAAGAPAWLSATVTCTLDVFIQVHSSLSRGGFADLLGRSHGVAVKKSQPHFARITCCNASNLCELNDGFITLPLSPSDVVATDVSTSSTHMNVVHLPGVWSNLIARGRKAKGSVVCGTGGPAMESATARAADAICCSTDALYCAPKYLSVSSEMRSACVARSLPTIALLVRCPKRCQRALLLLRPSVNKRHQTYRVSYHASLRFVSESVQRVALTPMGDAAVLLADRFIHDPSLSASASTGDQGAAATLVLRGSYLSLHDGEQQSGALQPLLLHLGLRGASARQRVLRSLLRCRVTGAWHRLRYPGRGASRSLCRCPLVSELVLYTNEGHALMFGPFMADKAHEALSGEIKEDASNACVYTCCIGTRLRFSKLDTSAAAESATVSRSCGSVCGGALLVAPPWRFSDQWRHSPWIERALALTTTPTDAVSGMLVSGTRSHCRHRRCASSVLAMSPNRSVWLIGTNSQLFVASVPTGVGAMRDHGDAELTLTSAVKLDSSYVIHDAQYVACGCHAGFLLLCRHNSARAAESCAMTSAMSPVTVTSAIGNRFIHCSHPRIPLQLLFLSLTGMGTAAAATTASNVLMLPLLPVPLISSSTTASLPPSFTHPSNRLHLVCAVSASDIPDSVVASQNLNDTLYVVISSSGDARCAWAATARLPSVWPSCTSLLQLWPHEWSGVAEGAGTATSGACRTASTLQWTAHALSALFPHTCLMVDGDEVSVWRAARQGVKAPFPRKTLPSVVSSEEWPLETALEAALLELNYPYKHGTTSAAAAAALDVALGRGPHADGAALYYPAATVAFHDALHAVLRACFCGEEANTAGVAAVFAGFSAALRMSGLIARPRGCHDSCDDGIVATLRIVAFLHGCAQLLRHAIEDVAAVGNVSALQACASHLAQTLDASAARMSPSATTPTAWEVWGLLLQPLFDFVWGIVQACGVSADAAANLLEYCSPAVRSMAHTRGLWCPGGGNTLPDMKPDNAAPRQVPDAKLPTSGQEASGVPAGSLLQRDDATLPSGLRTSVPTTVPVSTGAVATAAASSYTTAELYEWVRRVFLMQGPSAALSLFHELQRNKSTQAAVAEMAQMLEAMQCQLQESAV</sequence>
<gene>
    <name evidence="2" type="ORF">LtaPh_2605100</name>
</gene>